<keyword evidence="3" id="KW-1185">Reference proteome</keyword>
<dbReference type="InterPro" id="IPR001173">
    <property type="entry name" value="Glyco_trans_2-like"/>
</dbReference>
<gene>
    <name evidence="2" type="ORF">IQ260_01840</name>
</gene>
<dbReference type="RefSeq" id="WP_193990312.1">
    <property type="nucleotide sequence ID" value="NZ_JADEXP010000007.1"/>
</dbReference>
<dbReference type="PANTHER" id="PTHR22916">
    <property type="entry name" value="GLYCOSYLTRANSFERASE"/>
    <property type="match status" value="1"/>
</dbReference>
<dbReference type="Proteomes" id="UP000615026">
    <property type="component" value="Unassembled WGS sequence"/>
</dbReference>
<organism evidence="2 3">
    <name type="scientific">Leptolyngbya cf. ectocarpi LEGE 11479</name>
    <dbReference type="NCBI Taxonomy" id="1828722"/>
    <lineage>
        <taxon>Bacteria</taxon>
        <taxon>Bacillati</taxon>
        <taxon>Cyanobacteriota</taxon>
        <taxon>Cyanophyceae</taxon>
        <taxon>Leptolyngbyales</taxon>
        <taxon>Leptolyngbyaceae</taxon>
        <taxon>Leptolyngbya group</taxon>
        <taxon>Leptolyngbya</taxon>
    </lineage>
</organism>
<evidence type="ECO:0000313" key="3">
    <source>
        <dbReference type="Proteomes" id="UP000615026"/>
    </source>
</evidence>
<dbReference type="Pfam" id="PF00535">
    <property type="entry name" value="Glycos_transf_2"/>
    <property type="match status" value="1"/>
</dbReference>
<accession>A0A928X1P0</accession>
<feature type="domain" description="Glycosyltransferase 2-like" evidence="1">
    <location>
        <begin position="7"/>
        <end position="109"/>
    </location>
</feature>
<protein>
    <submittedName>
        <fullName evidence="2">Glycosyltransferase</fullName>
    </submittedName>
</protein>
<dbReference type="SUPFAM" id="SSF53448">
    <property type="entry name" value="Nucleotide-diphospho-sugar transferases"/>
    <property type="match status" value="1"/>
</dbReference>
<dbReference type="AlphaFoldDB" id="A0A928X1P0"/>
<evidence type="ECO:0000259" key="1">
    <source>
        <dbReference type="Pfam" id="PF00535"/>
    </source>
</evidence>
<dbReference type="Gene3D" id="3.90.550.10">
    <property type="entry name" value="Spore Coat Polysaccharide Biosynthesis Protein SpsA, Chain A"/>
    <property type="match status" value="1"/>
</dbReference>
<dbReference type="EMBL" id="JADEXP010000007">
    <property type="protein sequence ID" value="MBE9065388.1"/>
    <property type="molecule type" value="Genomic_DNA"/>
</dbReference>
<sequence>MTLPIISVVIPTFRRPQLLLRAAKSVLNQTFINIELIIVIDGQDPITSRTVATLRDHRLRCVELSKNQGAPGARNRGVMEARGHWIAFLDDDDEWYSTKLEAQLETAKQVAQGYPIIACRLKVETPGGSYILPRRLPQDSEPVGDYLFVRRSLFRGEGSIATSMLLTTKILLLKYPFQAGLKRHQEADWLLRVSNYEQVNLQFVDAPLGILHIDEGRPRVSEAGGWKYSFEWVQACQKLLTPKAYSAFLLTAVGSFAAQENDWSAFSLILKEATKSGQPLPIQYGLFLGMWLIPKRLRQALRVKWLGRRRLKP</sequence>
<comment type="caution">
    <text evidence="2">The sequence shown here is derived from an EMBL/GenBank/DDBJ whole genome shotgun (WGS) entry which is preliminary data.</text>
</comment>
<reference evidence="2" key="1">
    <citation type="submission" date="2020-10" db="EMBL/GenBank/DDBJ databases">
        <authorList>
            <person name="Castelo-Branco R."/>
            <person name="Eusebio N."/>
            <person name="Adriana R."/>
            <person name="Vieira A."/>
            <person name="Brugerolle De Fraissinette N."/>
            <person name="Rezende De Castro R."/>
            <person name="Schneider M.P."/>
            <person name="Vasconcelos V."/>
            <person name="Leao P.N."/>
        </authorList>
    </citation>
    <scope>NUCLEOTIDE SEQUENCE</scope>
    <source>
        <strain evidence="2">LEGE 11479</strain>
    </source>
</reference>
<evidence type="ECO:0000313" key="2">
    <source>
        <dbReference type="EMBL" id="MBE9065388.1"/>
    </source>
</evidence>
<dbReference type="InterPro" id="IPR029044">
    <property type="entry name" value="Nucleotide-diphossugar_trans"/>
</dbReference>
<proteinExistence type="predicted"/>
<dbReference type="CDD" id="cd00761">
    <property type="entry name" value="Glyco_tranf_GTA_type"/>
    <property type="match status" value="1"/>
</dbReference>
<name>A0A928X1P0_LEPEC</name>
<dbReference type="PANTHER" id="PTHR22916:SF3">
    <property type="entry name" value="UDP-GLCNAC:BETAGAL BETA-1,3-N-ACETYLGLUCOSAMINYLTRANSFERASE-LIKE PROTEIN 1"/>
    <property type="match status" value="1"/>
</dbReference>
<dbReference type="GO" id="GO:0016758">
    <property type="term" value="F:hexosyltransferase activity"/>
    <property type="evidence" value="ECO:0007669"/>
    <property type="project" value="UniProtKB-ARBA"/>
</dbReference>